<proteinExistence type="predicted"/>
<evidence type="ECO:0000313" key="1">
    <source>
        <dbReference type="EMBL" id="JAD24006.1"/>
    </source>
</evidence>
<dbReference type="EMBL" id="GBRH01273889">
    <property type="protein sequence ID" value="JAD24006.1"/>
    <property type="molecule type" value="Transcribed_RNA"/>
</dbReference>
<organism evidence="1">
    <name type="scientific">Arundo donax</name>
    <name type="common">Giant reed</name>
    <name type="synonym">Donax arundinaceus</name>
    <dbReference type="NCBI Taxonomy" id="35708"/>
    <lineage>
        <taxon>Eukaryota</taxon>
        <taxon>Viridiplantae</taxon>
        <taxon>Streptophyta</taxon>
        <taxon>Embryophyta</taxon>
        <taxon>Tracheophyta</taxon>
        <taxon>Spermatophyta</taxon>
        <taxon>Magnoliopsida</taxon>
        <taxon>Liliopsida</taxon>
        <taxon>Poales</taxon>
        <taxon>Poaceae</taxon>
        <taxon>PACMAD clade</taxon>
        <taxon>Arundinoideae</taxon>
        <taxon>Arundineae</taxon>
        <taxon>Arundo</taxon>
    </lineage>
</organism>
<sequence length="75" mass="8801">MVALYVTRAWSTWNLILIITPTLLNSDNNYFITYVKLLDLVSEFIYTIHCIETWVKCTKCVNSCIVHVTIEKFIK</sequence>
<dbReference type="AlphaFoldDB" id="A0A0A8YD39"/>
<reference evidence="1" key="1">
    <citation type="submission" date="2014-09" db="EMBL/GenBank/DDBJ databases">
        <authorList>
            <person name="Magalhaes I.L.F."/>
            <person name="Oliveira U."/>
            <person name="Santos F.R."/>
            <person name="Vidigal T.H.D.A."/>
            <person name="Brescovit A.D."/>
            <person name="Santos A.J."/>
        </authorList>
    </citation>
    <scope>NUCLEOTIDE SEQUENCE</scope>
    <source>
        <tissue evidence="1">Shoot tissue taken approximately 20 cm above the soil surface</tissue>
    </source>
</reference>
<protein>
    <submittedName>
        <fullName evidence="1">Uncharacterized protein</fullName>
    </submittedName>
</protein>
<reference evidence="1" key="2">
    <citation type="journal article" date="2015" name="Data Brief">
        <title>Shoot transcriptome of the giant reed, Arundo donax.</title>
        <authorList>
            <person name="Barrero R.A."/>
            <person name="Guerrero F.D."/>
            <person name="Moolhuijzen P."/>
            <person name="Goolsby J.A."/>
            <person name="Tidwell J."/>
            <person name="Bellgard S.E."/>
            <person name="Bellgard M.I."/>
        </authorList>
    </citation>
    <scope>NUCLEOTIDE SEQUENCE</scope>
    <source>
        <tissue evidence="1">Shoot tissue taken approximately 20 cm above the soil surface</tissue>
    </source>
</reference>
<name>A0A0A8YD39_ARUDO</name>
<accession>A0A0A8YD39</accession>